<dbReference type="Proteomes" id="UP001346149">
    <property type="component" value="Unassembled WGS sequence"/>
</dbReference>
<gene>
    <name evidence="1" type="ORF">SAY86_022724</name>
</gene>
<keyword evidence="2" id="KW-1185">Reference proteome</keyword>
<evidence type="ECO:0000313" key="2">
    <source>
        <dbReference type="Proteomes" id="UP001346149"/>
    </source>
</evidence>
<sequence>MILKEAKAFSDTDACYRERERSIGKWKERTEEKASSVLITEISDKLGTETESSLPVSSQISYVIIRKLIWAIPLLRYLGDEGRREAGQWREEKEKDKEDSIS</sequence>
<comment type="caution">
    <text evidence="1">The sequence shown here is derived from an EMBL/GenBank/DDBJ whole genome shotgun (WGS) entry which is preliminary data.</text>
</comment>
<name>A0AAN7R4Q5_TRANT</name>
<dbReference type="EMBL" id="JAXQNO010000008">
    <property type="protein sequence ID" value="KAK4792289.1"/>
    <property type="molecule type" value="Genomic_DNA"/>
</dbReference>
<protein>
    <submittedName>
        <fullName evidence="1">Uncharacterized protein</fullName>
    </submittedName>
</protein>
<evidence type="ECO:0000313" key="1">
    <source>
        <dbReference type="EMBL" id="KAK4792289.1"/>
    </source>
</evidence>
<reference evidence="1 2" key="1">
    <citation type="journal article" date="2023" name="Hortic Res">
        <title>Pangenome of water caltrop reveals structural variations and asymmetric subgenome divergence after allopolyploidization.</title>
        <authorList>
            <person name="Zhang X."/>
            <person name="Chen Y."/>
            <person name="Wang L."/>
            <person name="Yuan Y."/>
            <person name="Fang M."/>
            <person name="Shi L."/>
            <person name="Lu R."/>
            <person name="Comes H.P."/>
            <person name="Ma Y."/>
            <person name="Chen Y."/>
            <person name="Huang G."/>
            <person name="Zhou Y."/>
            <person name="Zheng Z."/>
            <person name="Qiu Y."/>
        </authorList>
    </citation>
    <scope>NUCLEOTIDE SEQUENCE [LARGE SCALE GENOMIC DNA]</scope>
    <source>
        <strain evidence="1">F231</strain>
    </source>
</reference>
<proteinExistence type="predicted"/>
<organism evidence="1 2">
    <name type="scientific">Trapa natans</name>
    <name type="common">Water chestnut</name>
    <dbReference type="NCBI Taxonomy" id="22666"/>
    <lineage>
        <taxon>Eukaryota</taxon>
        <taxon>Viridiplantae</taxon>
        <taxon>Streptophyta</taxon>
        <taxon>Embryophyta</taxon>
        <taxon>Tracheophyta</taxon>
        <taxon>Spermatophyta</taxon>
        <taxon>Magnoliopsida</taxon>
        <taxon>eudicotyledons</taxon>
        <taxon>Gunneridae</taxon>
        <taxon>Pentapetalae</taxon>
        <taxon>rosids</taxon>
        <taxon>malvids</taxon>
        <taxon>Myrtales</taxon>
        <taxon>Lythraceae</taxon>
        <taxon>Trapa</taxon>
    </lineage>
</organism>
<accession>A0AAN7R4Q5</accession>
<dbReference type="AlphaFoldDB" id="A0AAN7R4Q5"/>